<comment type="caution">
    <text evidence="11">The sequence shown here is derived from an EMBL/GenBank/DDBJ whole genome shotgun (WGS) entry which is preliminary data.</text>
</comment>
<dbReference type="GO" id="GO:0055085">
    <property type="term" value="P:transmembrane transport"/>
    <property type="evidence" value="ECO:0007669"/>
    <property type="project" value="InterPro"/>
</dbReference>
<keyword evidence="4 7" id="KW-0812">Transmembrane</keyword>
<keyword evidence="3" id="KW-1003">Cell membrane</keyword>
<evidence type="ECO:0000259" key="9">
    <source>
        <dbReference type="Pfam" id="PF21082"/>
    </source>
</evidence>
<dbReference type="InterPro" id="IPR011066">
    <property type="entry name" value="MscS_channel_C_sf"/>
</dbReference>
<dbReference type="InterPro" id="IPR049142">
    <property type="entry name" value="MS_channel_1st"/>
</dbReference>
<evidence type="ECO:0000256" key="6">
    <source>
        <dbReference type="ARBA" id="ARBA00023136"/>
    </source>
</evidence>
<comment type="similarity">
    <text evidence="2">Belongs to the MscS (TC 1.A.23) family.</text>
</comment>
<feature type="domain" description="Mechanosensitive ion channel MscS C-terminal" evidence="9">
    <location>
        <begin position="256"/>
        <end position="343"/>
    </location>
</feature>
<feature type="transmembrane region" description="Helical" evidence="7">
    <location>
        <begin position="67"/>
        <end position="86"/>
    </location>
</feature>
<dbReference type="GO" id="GO:0005886">
    <property type="term" value="C:plasma membrane"/>
    <property type="evidence" value="ECO:0007669"/>
    <property type="project" value="UniProtKB-SubCell"/>
</dbReference>
<dbReference type="SUPFAM" id="SSF82689">
    <property type="entry name" value="Mechanosensitive channel protein MscS (YggB), C-terminal domain"/>
    <property type="match status" value="1"/>
</dbReference>
<evidence type="ECO:0000313" key="11">
    <source>
        <dbReference type="EMBL" id="SES34835.1"/>
    </source>
</evidence>
<dbReference type="STRING" id="1464123.SAMN05444126_1394"/>
<dbReference type="Gene3D" id="3.30.70.100">
    <property type="match status" value="1"/>
</dbReference>
<dbReference type="RefSeq" id="WP_093074999.1">
    <property type="nucleotide sequence ID" value="NZ_FOGV01000039.1"/>
</dbReference>
<proteinExistence type="inferred from homology"/>
<evidence type="ECO:0000313" key="12">
    <source>
        <dbReference type="Proteomes" id="UP000199318"/>
    </source>
</evidence>
<keyword evidence="5 7" id="KW-1133">Transmembrane helix</keyword>
<dbReference type="InterPro" id="IPR011014">
    <property type="entry name" value="MscS_channel_TM-2"/>
</dbReference>
<dbReference type="Proteomes" id="UP000199318">
    <property type="component" value="Unassembled WGS sequence"/>
</dbReference>
<dbReference type="SUPFAM" id="SSF82861">
    <property type="entry name" value="Mechanosensitive channel protein MscS (YggB), transmembrane region"/>
    <property type="match status" value="1"/>
</dbReference>
<feature type="transmembrane region" description="Helical" evidence="7">
    <location>
        <begin position="20"/>
        <end position="41"/>
    </location>
</feature>
<feature type="domain" description="Mechanosensitive ion channel transmembrane helices 2/3" evidence="10">
    <location>
        <begin position="141"/>
        <end position="182"/>
    </location>
</feature>
<evidence type="ECO:0000256" key="7">
    <source>
        <dbReference type="SAM" id="Phobius"/>
    </source>
</evidence>
<keyword evidence="6 7" id="KW-0472">Membrane</keyword>
<protein>
    <submittedName>
        <fullName evidence="11">MscS family membrane protein</fullName>
    </submittedName>
</protein>
<dbReference type="Gene3D" id="2.30.30.60">
    <property type="match status" value="1"/>
</dbReference>
<dbReference type="InterPro" id="IPR045042">
    <property type="entry name" value="YnaI-like"/>
</dbReference>
<dbReference type="InterPro" id="IPR023408">
    <property type="entry name" value="MscS_beta-dom_sf"/>
</dbReference>
<feature type="transmembrane region" description="Helical" evidence="7">
    <location>
        <begin position="161"/>
        <end position="181"/>
    </location>
</feature>
<comment type="subcellular location">
    <subcellularLocation>
        <location evidence="1">Cell membrane</location>
        <topology evidence="1">Multi-pass membrane protein</topology>
    </subcellularLocation>
</comment>
<dbReference type="Pfam" id="PF21082">
    <property type="entry name" value="MS_channel_3rd"/>
    <property type="match status" value="1"/>
</dbReference>
<name>A0A1H9WLT6_9BACI</name>
<accession>A0A1H9WLT6</accession>
<evidence type="ECO:0000256" key="4">
    <source>
        <dbReference type="ARBA" id="ARBA00022692"/>
    </source>
</evidence>
<evidence type="ECO:0000256" key="1">
    <source>
        <dbReference type="ARBA" id="ARBA00004651"/>
    </source>
</evidence>
<gene>
    <name evidence="11" type="ORF">SAMN05444126_1394</name>
</gene>
<feature type="transmembrane region" description="Helical" evidence="7">
    <location>
        <begin position="134"/>
        <end position="155"/>
    </location>
</feature>
<feature type="domain" description="Mechanosensitive ion channel MscS" evidence="8">
    <location>
        <begin position="183"/>
        <end position="249"/>
    </location>
</feature>
<evidence type="ECO:0000256" key="2">
    <source>
        <dbReference type="ARBA" id="ARBA00008017"/>
    </source>
</evidence>
<evidence type="ECO:0000256" key="5">
    <source>
        <dbReference type="ARBA" id="ARBA00022989"/>
    </source>
</evidence>
<reference evidence="12" key="1">
    <citation type="submission" date="2016-10" db="EMBL/GenBank/DDBJ databases">
        <authorList>
            <person name="de Groot N.N."/>
        </authorList>
    </citation>
    <scope>NUCLEOTIDE SEQUENCE [LARGE SCALE GENOMIC DNA]</scope>
    <source>
        <strain evidence="12">10nlg</strain>
    </source>
</reference>
<dbReference type="SUPFAM" id="SSF50182">
    <property type="entry name" value="Sm-like ribonucleoproteins"/>
    <property type="match status" value="1"/>
</dbReference>
<sequence length="367" mass="41811">MNIFIASDHWLLQISWQEWLIAAGILLLFLTLRKLLVNYLFKFILRLAYKTPTELVTNILLSFEKPLRLFLIFLGAFAALRFLPLTEQIDGILLQIFRTIIVIHIAWGLFNLSAASSKVFSKIGEKMDVQFDDILLPFLSKIIRFAVIVMALSIVADEWGYNVSGFVAGLGLGGLAFALAAQDSISNFFGGVIIITEKPFTLGDWIKTPSVEGVVEDISFRSTSVRTFADTLVTVPNNTLAHEPIENLQKMEKRQITFNLGVKYSTPREKISRCVDRFNELLKNHEQIDQELIIVRFTEFNESSLGIFLYFFSAPTAWEEHLQIKEDINLRLMEIMDEEGVQMAFPSRSLYLEDTERPLATEKEGNV</sequence>
<organism evidence="11 12">
    <name type="scientific">Salisediminibacterium halotolerans</name>
    <dbReference type="NCBI Taxonomy" id="517425"/>
    <lineage>
        <taxon>Bacteria</taxon>
        <taxon>Bacillati</taxon>
        <taxon>Bacillota</taxon>
        <taxon>Bacilli</taxon>
        <taxon>Bacillales</taxon>
        <taxon>Bacillaceae</taxon>
        <taxon>Salisediminibacterium</taxon>
    </lineage>
</organism>
<dbReference type="Gene3D" id="1.10.287.1260">
    <property type="match status" value="1"/>
</dbReference>
<dbReference type="PANTHER" id="PTHR43634:SF2">
    <property type="entry name" value="LOW CONDUCTANCE MECHANOSENSITIVE CHANNEL YNAI"/>
    <property type="match status" value="1"/>
</dbReference>
<dbReference type="EMBL" id="FOGV01000039">
    <property type="protein sequence ID" value="SES34835.1"/>
    <property type="molecule type" value="Genomic_DNA"/>
</dbReference>
<dbReference type="PANTHER" id="PTHR43634">
    <property type="entry name" value="OW CONDUCTANCE MECHANOSENSITIVE CHANNEL"/>
    <property type="match status" value="1"/>
</dbReference>
<dbReference type="InterPro" id="IPR006685">
    <property type="entry name" value="MscS_channel_2nd"/>
</dbReference>
<dbReference type="InterPro" id="IPR049278">
    <property type="entry name" value="MS_channel_C"/>
</dbReference>
<dbReference type="InterPro" id="IPR010920">
    <property type="entry name" value="LSM_dom_sf"/>
</dbReference>
<evidence type="ECO:0000256" key="3">
    <source>
        <dbReference type="ARBA" id="ARBA00022475"/>
    </source>
</evidence>
<dbReference type="OrthoDB" id="9809206at2"/>
<dbReference type="Pfam" id="PF21088">
    <property type="entry name" value="MS_channel_1st"/>
    <property type="match status" value="1"/>
</dbReference>
<dbReference type="Pfam" id="PF00924">
    <property type="entry name" value="MS_channel_2nd"/>
    <property type="match status" value="1"/>
</dbReference>
<evidence type="ECO:0000259" key="10">
    <source>
        <dbReference type="Pfam" id="PF21088"/>
    </source>
</evidence>
<keyword evidence="12" id="KW-1185">Reference proteome</keyword>
<dbReference type="AlphaFoldDB" id="A0A1H9WLT6"/>
<evidence type="ECO:0000259" key="8">
    <source>
        <dbReference type="Pfam" id="PF00924"/>
    </source>
</evidence>
<feature type="transmembrane region" description="Helical" evidence="7">
    <location>
        <begin position="92"/>
        <end position="113"/>
    </location>
</feature>